<feature type="compositionally biased region" description="Pro residues" evidence="2">
    <location>
        <begin position="15"/>
        <end position="26"/>
    </location>
</feature>
<evidence type="ECO:0000313" key="5">
    <source>
        <dbReference type="Proteomes" id="UP000309893"/>
    </source>
</evidence>
<keyword evidence="1" id="KW-0378">Hydrolase</keyword>
<dbReference type="OrthoDB" id="5242879at2"/>
<keyword evidence="3" id="KW-1133">Transmembrane helix</keyword>
<dbReference type="AlphaFoldDB" id="A0A4S2D5C7"/>
<dbReference type="GO" id="GO:0016787">
    <property type="term" value="F:hydrolase activity"/>
    <property type="evidence" value="ECO:0007669"/>
    <property type="project" value="UniProtKB-KW"/>
</dbReference>
<name>A0A4S2D5C7_9MICO</name>
<evidence type="ECO:0000256" key="3">
    <source>
        <dbReference type="SAM" id="Phobius"/>
    </source>
</evidence>
<comment type="caution">
    <text evidence="4">The sequence shown here is derived from an EMBL/GenBank/DDBJ whole genome shotgun (WGS) entry which is preliminary data.</text>
</comment>
<organism evidence="4 5">
    <name type="scientific">Microbacterium laevaniformans</name>
    <dbReference type="NCBI Taxonomy" id="36807"/>
    <lineage>
        <taxon>Bacteria</taxon>
        <taxon>Bacillati</taxon>
        <taxon>Actinomycetota</taxon>
        <taxon>Actinomycetes</taxon>
        <taxon>Micrococcales</taxon>
        <taxon>Microbacteriaceae</taxon>
        <taxon>Microbacterium</taxon>
    </lineage>
</organism>
<dbReference type="InterPro" id="IPR005754">
    <property type="entry name" value="Sortase"/>
</dbReference>
<dbReference type="Proteomes" id="UP000309893">
    <property type="component" value="Unassembled WGS sequence"/>
</dbReference>
<feature type="transmembrane region" description="Helical" evidence="3">
    <location>
        <begin position="297"/>
        <end position="316"/>
    </location>
</feature>
<feature type="region of interest" description="Disordered" evidence="2">
    <location>
        <begin position="14"/>
        <end position="38"/>
    </location>
</feature>
<keyword evidence="3" id="KW-0472">Membrane</keyword>
<dbReference type="SUPFAM" id="SSF63817">
    <property type="entry name" value="Sortase"/>
    <property type="match status" value="1"/>
</dbReference>
<feature type="transmembrane region" description="Helical" evidence="3">
    <location>
        <begin position="267"/>
        <end position="288"/>
    </location>
</feature>
<dbReference type="Gene3D" id="2.40.260.10">
    <property type="entry name" value="Sortase"/>
    <property type="match status" value="1"/>
</dbReference>
<reference evidence="4 5" key="1">
    <citation type="submission" date="2019-04" db="EMBL/GenBank/DDBJ databases">
        <title>Microbes associate with the intestines of laboratory mice.</title>
        <authorList>
            <person name="Navarre W."/>
            <person name="Wong E."/>
            <person name="Huang K."/>
            <person name="Tropini C."/>
            <person name="Ng K."/>
            <person name="Yu B."/>
        </authorList>
    </citation>
    <scope>NUCLEOTIDE SEQUENCE [LARGE SCALE GENOMIC DNA]</scope>
    <source>
        <strain evidence="4 5">NM46_B2-13</strain>
    </source>
</reference>
<keyword evidence="3" id="KW-0812">Transmembrane</keyword>
<evidence type="ECO:0000313" key="4">
    <source>
        <dbReference type="EMBL" id="TGY36769.1"/>
    </source>
</evidence>
<dbReference type="RefSeq" id="WP_135949412.1">
    <property type="nucleotide sequence ID" value="NZ_SRYO01000005.1"/>
</dbReference>
<sequence length="323" mass="33850">MTVLDDATQVVAPVAVPPASAPPPPPRRPRRMPRPAPQYAPLSAGQALVRGIVSLIAALALAFVFHLLVLSHVLHFAAQQQLSDTYRAQLAAGTAPVSEGDFDDVLLADGAPVGIIDIPRLGVHEVIAEGTSSGVLAGGPGHRRDTVLPGQVGVSVVMGRAAAFGGPFGRLQSLQPGERFEVRTGQGLNTFEVLGVRYAGDPTPPAPARGESRLILLTARGAPYAPTGIAYVDARLVDKGQPAGARQTTPITLPPSHAALATDTTTVWALVFALQFLVAAEIAAVWAFRRVGAQKTWIVFVPILLLASVFVCDQLVRLLPNLL</sequence>
<accession>A0A4S2D5C7</accession>
<evidence type="ECO:0000256" key="2">
    <source>
        <dbReference type="SAM" id="MobiDB-lite"/>
    </source>
</evidence>
<dbReference type="InterPro" id="IPR023365">
    <property type="entry name" value="Sortase_dom-sf"/>
</dbReference>
<feature type="transmembrane region" description="Helical" evidence="3">
    <location>
        <begin position="52"/>
        <end position="74"/>
    </location>
</feature>
<proteinExistence type="predicted"/>
<gene>
    <name evidence="4" type="ORF">E5344_09140</name>
</gene>
<dbReference type="Pfam" id="PF04203">
    <property type="entry name" value="Sortase"/>
    <property type="match status" value="1"/>
</dbReference>
<evidence type="ECO:0000256" key="1">
    <source>
        <dbReference type="ARBA" id="ARBA00022801"/>
    </source>
</evidence>
<dbReference type="EMBL" id="SRYO01000005">
    <property type="protein sequence ID" value="TGY36769.1"/>
    <property type="molecule type" value="Genomic_DNA"/>
</dbReference>
<protein>
    <submittedName>
        <fullName evidence="4">Sortase</fullName>
    </submittedName>
</protein>